<dbReference type="AlphaFoldDB" id="A0A7J6WVU7"/>
<evidence type="ECO:0000313" key="2">
    <source>
        <dbReference type="EMBL" id="KAF5201541.1"/>
    </source>
</evidence>
<reference evidence="2 3" key="1">
    <citation type="submission" date="2020-06" db="EMBL/GenBank/DDBJ databases">
        <title>Transcriptomic and genomic resources for Thalictrum thalictroides and T. hernandezii: Facilitating candidate gene discovery in an emerging model plant lineage.</title>
        <authorList>
            <person name="Arias T."/>
            <person name="Riano-Pachon D.M."/>
            <person name="Di Stilio V.S."/>
        </authorList>
    </citation>
    <scope>NUCLEOTIDE SEQUENCE [LARGE SCALE GENOMIC DNA]</scope>
    <source>
        <strain evidence="3">cv. WT478/WT964</strain>
        <tissue evidence="2">Leaves</tissue>
    </source>
</reference>
<accession>A0A7J6WVU7</accession>
<evidence type="ECO:0000256" key="1">
    <source>
        <dbReference type="SAM" id="MobiDB-lite"/>
    </source>
</evidence>
<dbReference type="Proteomes" id="UP000554482">
    <property type="component" value="Unassembled WGS sequence"/>
</dbReference>
<organism evidence="2 3">
    <name type="scientific">Thalictrum thalictroides</name>
    <name type="common">Rue-anemone</name>
    <name type="synonym">Anemone thalictroides</name>
    <dbReference type="NCBI Taxonomy" id="46969"/>
    <lineage>
        <taxon>Eukaryota</taxon>
        <taxon>Viridiplantae</taxon>
        <taxon>Streptophyta</taxon>
        <taxon>Embryophyta</taxon>
        <taxon>Tracheophyta</taxon>
        <taxon>Spermatophyta</taxon>
        <taxon>Magnoliopsida</taxon>
        <taxon>Ranunculales</taxon>
        <taxon>Ranunculaceae</taxon>
        <taxon>Thalictroideae</taxon>
        <taxon>Thalictrum</taxon>
    </lineage>
</organism>
<evidence type="ECO:0000313" key="3">
    <source>
        <dbReference type="Proteomes" id="UP000554482"/>
    </source>
</evidence>
<keyword evidence="3" id="KW-1185">Reference proteome</keyword>
<feature type="region of interest" description="Disordered" evidence="1">
    <location>
        <begin position="127"/>
        <end position="169"/>
    </location>
</feature>
<feature type="non-terminal residue" evidence="2">
    <location>
        <position position="169"/>
    </location>
</feature>
<name>A0A7J6WVU7_THATH</name>
<feature type="compositionally biased region" description="Basic and acidic residues" evidence="1">
    <location>
        <begin position="135"/>
        <end position="146"/>
    </location>
</feature>
<gene>
    <name evidence="2" type="ORF">FRX31_008872</name>
</gene>
<comment type="caution">
    <text evidence="2">The sequence shown here is derived from an EMBL/GenBank/DDBJ whole genome shotgun (WGS) entry which is preliminary data.</text>
</comment>
<protein>
    <submittedName>
        <fullName evidence="2">Uncharacterized protein</fullName>
    </submittedName>
</protein>
<proteinExistence type="predicted"/>
<sequence>MAEYVTMNVLETKLTQFKEELSADFTAKFDSNDKKFANLQSDLAKIMSYMKIEGESSATQTPAKASVEIEELSSNTKTDPKVRAQTAFVHNNAIPEVVKEKLGTTTQHEGFLNNPLKKVSDFQIDSDEDDSIEADQEKSWMDDKRLKSGQSPYGSLPEYKLKADIPNFH</sequence>
<dbReference type="EMBL" id="JABWDY010009279">
    <property type="protein sequence ID" value="KAF5201541.1"/>
    <property type="molecule type" value="Genomic_DNA"/>
</dbReference>